<dbReference type="KEGG" id="cuh:BJN34_07695"/>
<dbReference type="GO" id="GO:0015807">
    <property type="term" value="P:L-amino acid transport"/>
    <property type="evidence" value="ECO:0007669"/>
    <property type="project" value="TreeGrafter"/>
</dbReference>
<accession>A0A1U9UMA9</accession>
<dbReference type="InterPro" id="IPR003593">
    <property type="entry name" value="AAA+_ATPase"/>
</dbReference>
<evidence type="ECO:0000256" key="5">
    <source>
        <dbReference type="ARBA" id="ARBA00022741"/>
    </source>
</evidence>
<evidence type="ECO:0000259" key="8">
    <source>
        <dbReference type="PROSITE" id="PS50893"/>
    </source>
</evidence>
<dbReference type="SUPFAM" id="SSF52540">
    <property type="entry name" value="P-loop containing nucleoside triphosphate hydrolases"/>
    <property type="match status" value="1"/>
</dbReference>
<name>A0A1U9UMA9_CUPNE</name>
<dbReference type="GO" id="GO:0016887">
    <property type="term" value="F:ATP hydrolysis activity"/>
    <property type="evidence" value="ECO:0007669"/>
    <property type="project" value="InterPro"/>
</dbReference>
<dbReference type="SMART" id="SM00382">
    <property type="entry name" value="AAA"/>
    <property type="match status" value="1"/>
</dbReference>
<dbReference type="AlphaFoldDB" id="A0A1U9UMA9"/>
<dbReference type="Gene3D" id="3.40.50.300">
    <property type="entry name" value="P-loop containing nucleotide triphosphate hydrolases"/>
    <property type="match status" value="1"/>
</dbReference>
<keyword evidence="6 9" id="KW-0067">ATP-binding</keyword>
<evidence type="ECO:0000256" key="7">
    <source>
        <dbReference type="ARBA" id="ARBA00022970"/>
    </source>
</evidence>
<keyword evidence="7" id="KW-0029">Amino-acid transport</keyword>
<keyword evidence="4" id="KW-0997">Cell inner membrane</keyword>
<evidence type="ECO:0000256" key="2">
    <source>
        <dbReference type="ARBA" id="ARBA00022448"/>
    </source>
</evidence>
<dbReference type="InterPro" id="IPR003439">
    <property type="entry name" value="ABC_transporter-like_ATP-bd"/>
</dbReference>
<dbReference type="PROSITE" id="PS50893">
    <property type="entry name" value="ABC_TRANSPORTER_2"/>
    <property type="match status" value="1"/>
</dbReference>
<dbReference type="Proteomes" id="UP000189627">
    <property type="component" value="Chromosome 1"/>
</dbReference>
<keyword evidence="4" id="KW-0472">Membrane</keyword>
<organism evidence="9 10">
    <name type="scientific">Cupriavidus necator</name>
    <name type="common">Alcaligenes eutrophus</name>
    <name type="synonym">Ralstonia eutropha</name>
    <dbReference type="NCBI Taxonomy" id="106590"/>
    <lineage>
        <taxon>Bacteria</taxon>
        <taxon>Pseudomonadati</taxon>
        <taxon>Pseudomonadota</taxon>
        <taxon>Betaproteobacteria</taxon>
        <taxon>Burkholderiales</taxon>
        <taxon>Burkholderiaceae</taxon>
        <taxon>Cupriavidus</taxon>
    </lineage>
</organism>
<proteinExistence type="inferred from homology"/>
<dbReference type="Pfam" id="PF00005">
    <property type="entry name" value="ABC_tran"/>
    <property type="match status" value="1"/>
</dbReference>
<evidence type="ECO:0000256" key="3">
    <source>
        <dbReference type="ARBA" id="ARBA00022475"/>
    </source>
</evidence>
<gene>
    <name evidence="9" type="ORF">BJN34_07695</name>
</gene>
<dbReference type="PROSITE" id="PS00211">
    <property type="entry name" value="ABC_TRANSPORTER_1"/>
    <property type="match status" value="1"/>
</dbReference>
<feature type="domain" description="ABC transporter" evidence="8">
    <location>
        <begin position="6"/>
        <end position="237"/>
    </location>
</feature>
<comment type="similarity">
    <text evidence="1">Belongs to the ABC transporter superfamily.</text>
</comment>
<dbReference type="InterPro" id="IPR027417">
    <property type="entry name" value="P-loop_NTPase"/>
</dbReference>
<dbReference type="RefSeq" id="WP_078196095.1">
    <property type="nucleotide sequence ID" value="NZ_CP017757.2"/>
</dbReference>
<sequence>MGKRMLDVTGLHAYYGKSHILHGVDAHIDEGEIVALLGRNGVGRSTMAKAILGMVRAEGSVKFRDEEILGRRTFEIAHLGIGYVPENRDIFPTLTVRQNLLLGEKRNPRQAKPRWTVEDMYNMFPRLKERENTSAGVLSGGEQQMLTLCRTLMGDPDLVLIDEPTEGLAPMIVTLVGDYLKTLKERGVSVLLIEQKLAIALDISQRVYVMGHGHIVFEGTPAELKANSQIRKEWLEV</sequence>
<dbReference type="GO" id="GO:0005524">
    <property type="term" value="F:ATP binding"/>
    <property type="evidence" value="ECO:0007669"/>
    <property type="project" value="UniProtKB-KW"/>
</dbReference>
<keyword evidence="2" id="KW-0813">Transport</keyword>
<keyword evidence="3" id="KW-1003">Cell membrane</keyword>
<evidence type="ECO:0000256" key="4">
    <source>
        <dbReference type="ARBA" id="ARBA00022519"/>
    </source>
</evidence>
<protein>
    <submittedName>
        <fullName evidence="9">ABC transporter ATP-binding protein</fullName>
    </submittedName>
</protein>
<dbReference type="EMBL" id="CP017757">
    <property type="protein sequence ID" value="AQV93773.1"/>
    <property type="molecule type" value="Genomic_DNA"/>
</dbReference>
<evidence type="ECO:0000313" key="10">
    <source>
        <dbReference type="Proteomes" id="UP000189627"/>
    </source>
</evidence>
<reference evidence="10" key="1">
    <citation type="submission" date="2017-02" db="EMBL/GenBank/DDBJ databases">
        <title>Complete genome sequence of Cupriavidus necator strain NH9, a 3-chlorobenzoate degrader.</title>
        <authorList>
            <person name="Moriuchi R."/>
            <person name="Dohra H."/>
            <person name="Ogawa N."/>
        </authorList>
    </citation>
    <scope>NUCLEOTIDE SEQUENCE [LARGE SCALE GENOMIC DNA]</scope>
    <source>
        <strain evidence="10">NH9</strain>
    </source>
</reference>
<dbReference type="PANTHER" id="PTHR43820:SF2">
    <property type="entry name" value="ABC TRANSPORTER ATP-BINDING PROTEIN"/>
    <property type="match status" value="1"/>
</dbReference>
<dbReference type="InterPro" id="IPR052156">
    <property type="entry name" value="BCAA_Transport_ATP-bd_LivF"/>
</dbReference>
<keyword evidence="5" id="KW-0547">Nucleotide-binding</keyword>
<dbReference type="GO" id="GO:0015658">
    <property type="term" value="F:branched-chain amino acid transmembrane transporter activity"/>
    <property type="evidence" value="ECO:0007669"/>
    <property type="project" value="TreeGrafter"/>
</dbReference>
<evidence type="ECO:0000256" key="6">
    <source>
        <dbReference type="ARBA" id="ARBA00022840"/>
    </source>
</evidence>
<evidence type="ECO:0000256" key="1">
    <source>
        <dbReference type="ARBA" id="ARBA00005417"/>
    </source>
</evidence>
<dbReference type="CDD" id="cd03224">
    <property type="entry name" value="ABC_TM1139_LivF_branched"/>
    <property type="match status" value="1"/>
</dbReference>
<dbReference type="OrthoDB" id="8939629at2"/>
<dbReference type="InterPro" id="IPR017871">
    <property type="entry name" value="ABC_transporter-like_CS"/>
</dbReference>
<evidence type="ECO:0000313" key="9">
    <source>
        <dbReference type="EMBL" id="AQV93773.1"/>
    </source>
</evidence>
<dbReference type="PANTHER" id="PTHR43820">
    <property type="entry name" value="HIGH-AFFINITY BRANCHED-CHAIN AMINO ACID TRANSPORT ATP-BINDING PROTEIN LIVF"/>
    <property type="match status" value="1"/>
</dbReference>